<sequence length="326" mass="36554">MSLIQECIRTVGRGSRGRGPLTQTQAREVMAAFMNGEVGDDQMAMLMMLIRVRDETPEEIAGFVQALKSSSESFADLDWPLYAGKRTGQTSGLPWHLVAAKILADSGVRILLHGDLDKMHNRLHARDYLNQLNITTANNLADAQQQIEQFNITYLPLENFLPQVKTMLDWKHRYGLRTPVNTVARALNPANAPFALRGSFHPGFQELHAKVESLVHLPTEQTQRTVSFKGQSGETEYNPKVSQTIWWAENGKVNSSYIEERMTSQREISCPLGTPEDEQELMANTVISTMTVALFTLSADWNKAQTKAQQLWHTYCDGLTSEGTLC</sequence>
<feature type="domain" description="Glycosyl transferase family 3 N-terminal" evidence="3">
    <location>
        <begin position="6"/>
        <end position="70"/>
    </location>
</feature>
<proteinExistence type="predicted"/>
<keyword evidence="5" id="KW-1185">Reference proteome</keyword>
<evidence type="ECO:0000313" key="4">
    <source>
        <dbReference type="EMBL" id="GAL37322.1"/>
    </source>
</evidence>
<organism evidence="4 5">
    <name type="scientific">Vibrio maritimus</name>
    <dbReference type="NCBI Taxonomy" id="990268"/>
    <lineage>
        <taxon>Bacteria</taxon>
        <taxon>Pseudomonadati</taxon>
        <taxon>Pseudomonadota</taxon>
        <taxon>Gammaproteobacteria</taxon>
        <taxon>Vibrionales</taxon>
        <taxon>Vibrionaceae</taxon>
        <taxon>Vibrio</taxon>
    </lineage>
</organism>
<keyword evidence="2 4" id="KW-0808">Transferase</keyword>
<reference evidence="4 5" key="1">
    <citation type="submission" date="2014-09" db="EMBL/GenBank/DDBJ databases">
        <title>Vibrio maritimus JCM 19240. (C210) whole genome shotgun sequence.</title>
        <authorList>
            <person name="Sawabe T."/>
            <person name="Meirelles P."/>
            <person name="Nakanishi M."/>
            <person name="Sayaka M."/>
            <person name="Hattori M."/>
            <person name="Ohkuma M."/>
        </authorList>
    </citation>
    <scope>NUCLEOTIDE SEQUENCE [LARGE SCALE GENOMIC DNA]</scope>
    <source>
        <strain evidence="4 5">JCM 19240</strain>
    </source>
</reference>
<dbReference type="InterPro" id="IPR017459">
    <property type="entry name" value="Glycosyl_Trfase_fam3_N_dom"/>
</dbReference>
<keyword evidence="1 4" id="KW-0328">Glycosyltransferase</keyword>
<dbReference type="EC" id="2.4.2.18" evidence="4"/>
<dbReference type="InterPro" id="IPR036320">
    <property type="entry name" value="Glycosyl_Trfase_fam3_N_dom_sf"/>
</dbReference>
<protein>
    <submittedName>
        <fullName evidence="4">Anthranilate phosphoribosyltransferase like</fullName>
        <ecNumber evidence="4">2.4.2.18</ecNumber>
    </submittedName>
</protein>
<dbReference type="OrthoDB" id="9768896at2"/>
<dbReference type="SUPFAM" id="SSF52418">
    <property type="entry name" value="Nucleoside phosphorylase/phosphoribosyltransferase catalytic domain"/>
    <property type="match status" value="1"/>
</dbReference>
<evidence type="ECO:0000259" key="3">
    <source>
        <dbReference type="Pfam" id="PF02885"/>
    </source>
</evidence>
<reference evidence="4 5" key="2">
    <citation type="submission" date="2014-09" db="EMBL/GenBank/DDBJ databases">
        <authorList>
            <consortium name="NBRP consortium"/>
            <person name="Sawabe T."/>
            <person name="Meirelles P."/>
            <person name="Nakanishi M."/>
            <person name="Sayaka M."/>
            <person name="Hattori M."/>
            <person name="Ohkuma M."/>
        </authorList>
    </citation>
    <scope>NUCLEOTIDE SEQUENCE [LARGE SCALE GENOMIC DNA]</scope>
    <source>
        <strain evidence="4 5">JCM 19240</strain>
    </source>
</reference>
<gene>
    <name evidence="4" type="ORF">JCM19240_3184</name>
</gene>
<dbReference type="GO" id="GO:0004048">
    <property type="term" value="F:anthranilate phosphoribosyltransferase activity"/>
    <property type="evidence" value="ECO:0007669"/>
    <property type="project" value="UniProtKB-EC"/>
</dbReference>
<comment type="caution">
    <text evidence="4">The sequence shown here is derived from an EMBL/GenBank/DDBJ whole genome shotgun (WGS) entry which is preliminary data.</text>
</comment>
<dbReference type="InterPro" id="IPR005940">
    <property type="entry name" value="Anthranilate_Pribosyl_Tfrase"/>
</dbReference>
<accession>A0A090U2Y5</accession>
<evidence type="ECO:0000256" key="2">
    <source>
        <dbReference type="ARBA" id="ARBA00022679"/>
    </source>
</evidence>
<dbReference type="GO" id="GO:0005829">
    <property type="term" value="C:cytosol"/>
    <property type="evidence" value="ECO:0007669"/>
    <property type="project" value="TreeGrafter"/>
</dbReference>
<dbReference type="Proteomes" id="UP000029224">
    <property type="component" value="Unassembled WGS sequence"/>
</dbReference>
<dbReference type="Gene3D" id="3.40.1030.10">
    <property type="entry name" value="Nucleoside phosphorylase/phosphoribosyltransferase catalytic domain"/>
    <property type="match status" value="1"/>
</dbReference>
<evidence type="ECO:0000313" key="5">
    <source>
        <dbReference type="Proteomes" id="UP000029224"/>
    </source>
</evidence>
<name>A0A090U2Y5_9VIBR</name>
<dbReference type="InterPro" id="IPR035902">
    <property type="entry name" value="Nuc_phospho_transferase"/>
</dbReference>
<dbReference type="Pfam" id="PF02885">
    <property type="entry name" value="Glycos_trans_3N"/>
    <property type="match status" value="1"/>
</dbReference>
<dbReference type="PANTHER" id="PTHR43285:SF4">
    <property type="entry name" value="TRANSFERASE"/>
    <property type="match status" value="1"/>
</dbReference>
<dbReference type="AlphaFoldDB" id="A0A090U2Y5"/>
<dbReference type="NCBIfam" id="NF006564">
    <property type="entry name" value="PRK09071.1"/>
    <property type="match status" value="1"/>
</dbReference>
<dbReference type="Gene3D" id="1.20.970.10">
    <property type="entry name" value="Transferase, Pyrimidine Nucleoside Phosphorylase, Chain C"/>
    <property type="match status" value="1"/>
</dbReference>
<dbReference type="GO" id="GO:0000162">
    <property type="term" value="P:L-tryptophan biosynthetic process"/>
    <property type="evidence" value="ECO:0007669"/>
    <property type="project" value="InterPro"/>
</dbReference>
<dbReference type="EMBL" id="BBMT01000016">
    <property type="protein sequence ID" value="GAL37322.1"/>
    <property type="molecule type" value="Genomic_DNA"/>
</dbReference>
<dbReference type="PANTHER" id="PTHR43285">
    <property type="entry name" value="ANTHRANILATE PHOSPHORIBOSYLTRANSFERASE"/>
    <property type="match status" value="1"/>
</dbReference>
<dbReference type="SUPFAM" id="SSF47648">
    <property type="entry name" value="Nucleoside phosphorylase/phosphoribosyltransferase N-terminal domain"/>
    <property type="match status" value="1"/>
</dbReference>
<evidence type="ECO:0000256" key="1">
    <source>
        <dbReference type="ARBA" id="ARBA00022676"/>
    </source>
</evidence>